<dbReference type="GO" id="GO:0016787">
    <property type="term" value="F:hydrolase activity"/>
    <property type="evidence" value="ECO:0007669"/>
    <property type="project" value="UniProtKB-KW"/>
</dbReference>
<dbReference type="EMBL" id="RFFM01000001">
    <property type="protein sequence ID" value="RMH91375.1"/>
    <property type="molecule type" value="Genomic_DNA"/>
</dbReference>
<name>A0A3M2HSZ6_9GAMM</name>
<keyword evidence="3" id="KW-0378">Hydrolase</keyword>
<accession>A0A3M2HSZ6</accession>
<evidence type="ECO:0000256" key="4">
    <source>
        <dbReference type="SAM" id="SignalP"/>
    </source>
</evidence>
<evidence type="ECO:0000259" key="5">
    <source>
        <dbReference type="PROSITE" id="PS50830"/>
    </source>
</evidence>
<dbReference type="PANTHER" id="PTHR12302">
    <property type="entry name" value="EBNA2 BINDING PROTEIN P100"/>
    <property type="match status" value="1"/>
</dbReference>
<reference evidence="6 7" key="1">
    <citation type="submission" date="2018-10" db="EMBL/GenBank/DDBJ databases">
        <title>Pseudomonas zhaodongensis NEAU-ST5-21(T) genome.</title>
        <authorList>
            <person name="Peng J."/>
            <person name="Liu Z.-P."/>
        </authorList>
    </citation>
    <scope>NUCLEOTIDE SEQUENCE [LARGE SCALE GENOMIC DNA]</scope>
    <source>
        <strain evidence="6 7">NEAU-ST5-21</strain>
    </source>
</reference>
<evidence type="ECO:0000256" key="3">
    <source>
        <dbReference type="ARBA" id="ARBA00022801"/>
    </source>
</evidence>
<dbReference type="AlphaFoldDB" id="A0A3M2HSZ6"/>
<dbReference type="OrthoDB" id="9805504at2"/>
<dbReference type="PANTHER" id="PTHR12302:SF3">
    <property type="entry name" value="SERINE_THREONINE-PROTEIN KINASE 31"/>
    <property type="match status" value="1"/>
</dbReference>
<keyword evidence="1" id="KW-0540">Nuclease</keyword>
<feature type="domain" description="TNase-like" evidence="5">
    <location>
        <begin position="19"/>
        <end position="140"/>
    </location>
</feature>
<protein>
    <submittedName>
        <fullName evidence="6">Thermonuclease family protein</fullName>
    </submittedName>
</protein>
<feature type="signal peptide" evidence="4">
    <location>
        <begin position="1"/>
        <end position="18"/>
    </location>
</feature>
<evidence type="ECO:0000256" key="2">
    <source>
        <dbReference type="ARBA" id="ARBA00022759"/>
    </source>
</evidence>
<evidence type="ECO:0000313" key="6">
    <source>
        <dbReference type="EMBL" id="RMH91375.1"/>
    </source>
</evidence>
<gene>
    <name evidence="6" type="ORF">EA797_01080</name>
</gene>
<dbReference type="InterPro" id="IPR035437">
    <property type="entry name" value="SNase_OB-fold_sf"/>
</dbReference>
<keyword evidence="4" id="KW-0732">Signal</keyword>
<dbReference type="PROSITE" id="PS50830">
    <property type="entry name" value="TNASE_3"/>
    <property type="match status" value="1"/>
</dbReference>
<proteinExistence type="predicted"/>
<feature type="chain" id="PRO_5018126222" evidence="4">
    <location>
        <begin position="19"/>
        <end position="159"/>
    </location>
</feature>
<comment type="caution">
    <text evidence="6">The sequence shown here is derived from an EMBL/GenBank/DDBJ whole genome shotgun (WGS) entry which is preliminary data.</text>
</comment>
<keyword evidence="7" id="KW-1185">Reference proteome</keyword>
<dbReference type="Gene3D" id="2.40.50.90">
    <property type="match status" value="1"/>
</dbReference>
<dbReference type="InterPro" id="IPR016071">
    <property type="entry name" value="Staphylococal_nuclease_OB-fold"/>
</dbReference>
<dbReference type="Pfam" id="PF00565">
    <property type="entry name" value="SNase"/>
    <property type="match status" value="1"/>
</dbReference>
<keyword evidence="2" id="KW-0255">Endonuclease</keyword>
<organism evidence="6 7">
    <name type="scientific">Stutzerimonas zhaodongensis</name>
    <dbReference type="NCBI Taxonomy" id="1176257"/>
    <lineage>
        <taxon>Bacteria</taxon>
        <taxon>Pseudomonadati</taxon>
        <taxon>Pseudomonadota</taxon>
        <taxon>Gammaproteobacteria</taxon>
        <taxon>Pseudomonadales</taxon>
        <taxon>Pseudomonadaceae</taxon>
        <taxon>Stutzerimonas</taxon>
    </lineage>
</organism>
<dbReference type="GO" id="GO:0004519">
    <property type="term" value="F:endonuclease activity"/>
    <property type="evidence" value="ECO:0007669"/>
    <property type="project" value="UniProtKB-KW"/>
</dbReference>
<evidence type="ECO:0000313" key="7">
    <source>
        <dbReference type="Proteomes" id="UP000269774"/>
    </source>
</evidence>
<dbReference type="RefSeq" id="WP_122163351.1">
    <property type="nucleotide sequence ID" value="NZ_JAMOIB010000003.1"/>
</dbReference>
<evidence type="ECO:0000256" key="1">
    <source>
        <dbReference type="ARBA" id="ARBA00022722"/>
    </source>
</evidence>
<dbReference type="SUPFAM" id="SSF50199">
    <property type="entry name" value="Staphylococcal nuclease"/>
    <property type="match status" value="1"/>
</dbReference>
<dbReference type="Proteomes" id="UP000269774">
    <property type="component" value="Unassembled WGS sequence"/>
</dbReference>
<dbReference type="SMART" id="SM00318">
    <property type="entry name" value="SNc"/>
    <property type="match status" value="1"/>
</dbReference>
<sequence>MLRALATFLLIFTLPASAESLDCRVTGIADGDSFSCVGATGEQIRVRLAEIDSPELRQPYGSQARQALASNIFGKTVTLTIKGRDGRGRTLAQVKLGDRDINSELVRTGCAWANRGHLDDRTLLNMEAVARELGRGLWSLPKADQQPPWEWRQQQRGSR</sequence>